<dbReference type="EMBL" id="CM046392">
    <property type="protein sequence ID" value="KAI8554342.1"/>
    <property type="molecule type" value="Genomic_DNA"/>
</dbReference>
<evidence type="ECO:0000313" key="2">
    <source>
        <dbReference type="Proteomes" id="UP001062846"/>
    </source>
</evidence>
<proteinExistence type="predicted"/>
<evidence type="ECO:0000313" key="1">
    <source>
        <dbReference type="EMBL" id="KAI8554342.1"/>
    </source>
</evidence>
<reference evidence="1" key="1">
    <citation type="submission" date="2022-02" db="EMBL/GenBank/DDBJ databases">
        <title>Plant Genome Project.</title>
        <authorList>
            <person name="Zhang R.-G."/>
        </authorList>
    </citation>
    <scope>NUCLEOTIDE SEQUENCE</scope>
    <source>
        <strain evidence="1">AT1</strain>
    </source>
</reference>
<name>A0ACC0NNK5_RHOML</name>
<dbReference type="Proteomes" id="UP001062846">
    <property type="component" value="Chromosome 5"/>
</dbReference>
<comment type="caution">
    <text evidence="1">The sequence shown here is derived from an EMBL/GenBank/DDBJ whole genome shotgun (WGS) entry which is preliminary data.</text>
</comment>
<accession>A0ACC0NNK5</accession>
<sequence>MLWLILEKYNIRCRCVNSCFKSGYLVGSLGTLMVGVEGLQILKPLAQKRILQDGLPLEGPKEAVDSSGGINLESSMVISQDDVNLEMVKWMVENFKVSVNQPVATSVNSVTTISATMIFSLLWLASIYLSLGVLVECIDMERIVEREEVKSVPRFPANFLLDLLDFVWLVKSYSTKKKVNLPTISLKTMSLSQSLPNQGFFWKRRRRFYELRRIAGDMDVDAGTGFLSLVGSRRPKAVAKHMVTVSTNLTVSMESNGKGVSIDGVALPYESGEITRNKWSTQLLPINSPGEVVSNHAELMSNFLAQPNALAYGKVNELSTVALLGIRLIFGKPKKYLSF</sequence>
<organism evidence="1 2">
    <name type="scientific">Rhododendron molle</name>
    <name type="common">Chinese azalea</name>
    <name type="synonym">Azalea mollis</name>
    <dbReference type="NCBI Taxonomy" id="49168"/>
    <lineage>
        <taxon>Eukaryota</taxon>
        <taxon>Viridiplantae</taxon>
        <taxon>Streptophyta</taxon>
        <taxon>Embryophyta</taxon>
        <taxon>Tracheophyta</taxon>
        <taxon>Spermatophyta</taxon>
        <taxon>Magnoliopsida</taxon>
        <taxon>eudicotyledons</taxon>
        <taxon>Gunneridae</taxon>
        <taxon>Pentapetalae</taxon>
        <taxon>asterids</taxon>
        <taxon>Ericales</taxon>
        <taxon>Ericaceae</taxon>
        <taxon>Ericoideae</taxon>
        <taxon>Rhodoreae</taxon>
        <taxon>Rhododendron</taxon>
    </lineage>
</organism>
<gene>
    <name evidence="1" type="ORF">RHMOL_Rhmol05G0091300</name>
</gene>
<protein>
    <submittedName>
        <fullName evidence="1">Uncharacterized protein</fullName>
    </submittedName>
</protein>
<keyword evidence="2" id="KW-1185">Reference proteome</keyword>